<organism evidence="1 2">
    <name type="scientific">Mesonia sediminis</name>
    <dbReference type="NCBI Taxonomy" id="1703946"/>
    <lineage>
        <taxon>Bacteria</taxon>
        <taxon>Pseudomonadati</taxon>
        <taxon>Bacteroidota</taxon>
        <taxon>Flavobacteriia</taxon>
        <taxon>Flavobacteriales</taxon>
        <taxon>Flavobacteriaceae</taxon>
        <taxon>Mesonia</taxon>
    </lineage>
</organism>
<accession>A0ABW5SA06</accession>
<name>A0ABW5SA06_9FLAO</name>
<evidence type="ECO:0000313" key="2">
    <source>
        <dbReference type="Proteomes" id="UP001597357"/>
    </source>
</evidence>
<gene>
    <name evidence="1" type="ORF">ACFSQ0_01410</name>
</gene>
<comment type="caution">
    <text evidence="1">The sequence shown here is derived from an EMBL/GenBank/DDBJ whole genome shotgun (WGS) entry which is preliminary data.</text>
</comment>
<reference evidence="2" key="1">
    <citation type="journal article" date="2019" name="Int. J. Syst. Evol. Microbiol.">
        <title>The Global Catalogue of Microorganisms (GCM) 10K type strain sequencing project: providing services to taxonomists for standard genome sequencing and annotation.</title>
        <authorList>
            <consortium name="The Broad Institute Genomics Platform"/>
            <consortium name="The Broad Institute Genome Sequencing Center for Infectious Disease"/>
            <person name="Wu L."/>
            <person name="Ma J."/>
        </authorList>
    </citation>
    <scope>NUCLEOTIDE SEQUENCE [LARGE SCALE GENOMIC DNA]</scope>
    <source>
        <strain evidence="2">KCTC 42255</strain>
    </source>
</reference>
<sequence length="88" mass="9961">MASKKNLKKDLNYVMSDIIETAIIYQIAHPEEDAKETDAIIADAVSDFNAMITKINQRDVEHKGKHLKEVSKEIETKAHDLISRINAL</sequence>
<dbReference type="RefSeq" id="WP_379043114.1">
    <property type="nucleotide sequence ID" value="NZ_JBHULZ010000008.1"/>
</dbReference>
<dbReference type="Proteomes" id="UP001597357">
    <property type="component" value="Unassembled WGS sequence"/>
</dbReference>
<evidence type="ECO:0000313" key="1">
    <source>
        <dbReference type="EMBL" id="MFD2696641.1"/>
    </source>
</evidence>
<protein>
    <submittedName>
        <fullName evidence="1">Uncharacterized protein</fullName>
    </submittedName>
</protein>
<proteinExistence type="predicted"/>
<dbReference type="EMBL" id="JBHULZ010000008">
    <property type="protein sequence ID" value="MFD2696641.1"/>
    <property type="molecule type" value="Genomic_DNA"/>
</dbReference>
<keyword evidence="2" id="KW-1185">Reference proteome</keyword>